<feature type="region of interest" description="Disordered" evidence="1">
    <location>
        <begin position="183"/>
        <end position="212"/>
    </location>
</feature>
<evidence type="ECO:0008006" key="4">
    <source>
        <dbReference type="Google" id="ProtNLM"/>
    </source>
</evidence>
<evidence type="ECO:0000313" key="3">
    <source>
        <dbReference type="Proteomes" id="UP001642260"/>
    </source>
</evidence>
<gene>
    <name evidence="2" type="ORF">ERUC_LOCUS16578</name>
</gene>
<feature type="region of interest" description="Disordered" evidence="1">
    <location>
        <begin position="34"/>
        <end position="104"/>
    </location>
</feature>
<dbReference type="EMBL" id="CAKOAT010152931">
    <property type="protein sequence ID" value="CAH8345192.1"/>
    <property type="molecule type" value="Genomic_DNA"/>
</dbReference>
<sequence>MKQPGPSKGQFYFSFLTKPVSKINHLFLVVNQPKQKREKATMSTMKPSRSDEMTDPDQQIKNTNQVRAGFDALAPKRPTKPTRSEPGPIGCFSTPEPTTDHPEADKFQTLQSQTHVDILHEGDPAAVQDEFLETDYYTKLTSIDKQHHTTGSGFINVVKEGGEEAVIAAAAIGDGGEKAVYKSNPATNDWIPAVEEDLGSESSSKPNRSESS</sequence>
<name>A0ABC8JWU5_ERUVS</name>
<dbReference type="AlphaFoldDB" id="A0ABC8JWU5"/>
<comment type="caution">
    <text evidence="2">The sequence shown here is derived from an EMBL/GenBank/DDBJ whole genome shotgun (WGS) entry which is preliminary data.</text>
</comment>
<dbReference type="Proteomes" id="UP001642260">
    <property type="component" value="Unassembled WGS sequence"/>
</dbReference>
<protein>
    <recommendedName>
        <fullName evidence="4">Maternal effect embryo arrest 59</fullName>
    </recommendedName>
</protein>
<proteinExistence type="predicted"/>
<dbReference type="PANTHER" id="PTHR34686">
    <property type="entry name" value="MATERNAL EFFECT EMBRYO ARREST PROTEIN"/>
    <property type="match status" value="1"/>
</dbReference>
<accession>A0ABC8JWU5</accession>
<organism evidence="2 3">
    <name type="scientific">Eruca vesicaria subsp. sativa</name>
    <name type="common">Garden rocket</name>
    <name type="synonym">Eruca sativa</name>
    <dbReference type="NCBI Taxonomy" id="29727"/>
    <lineage>
        <taxon>Eukaryota</taxon>
        <taxon>Viridiplantae</taxon>
        <taxon>Streptophyta</taxon>
        <taxon>Embryophyta</taxon>
        <taxon>Tracheophyta</taxon>
        <taxon>Spermatophyta</taxon>
        <taxon>Magnoliopsida</taxon>
        <taxon>eudicotyledons</taxon>
        <taxon>Gunneridae</taxon>
        <taxon>Pentapetalae</taxon>
        <taxon>rosids</taxon>
        <taxon>malvids</taxon>
        <taxon>Brassicales</taxon>
        <taxon>Brassicaceae</taxon>
        <taxon>Brassiceae</taxon>
        <taxon>Eruca</taxon>
    </lineage>
</organism>
<reference evidence="2 3" key="1">
    <citation type="submission" date="2022-03" db="EMBL/GenBank/DDBJ databases">
        <authorList>
            <person name="Macdonald S."/>
            <person name="Ahmed S."/>
            <person name="Newling K."/>
        </authorList>
    </citation>
    <scope>NUCLEOTIDE SEQUENCE [LARGE SCALE GENOMIC DNA]</scope>
</reference>
<keyword evidence="3" id="KW-1185">Reference proteome</keyword>
<feature type="compositionally biased region" description="Polar residues" evidence="1">
    <location>
        <begin position="56"/>
        <end position="66"/>
    </location>
</feature>
<dbReference type="PANTHER" id="PTHR34686:SF1">
    <property type="entry name" value="MATERNAL EFFECT EMBRYO ARREST 59"/>
    <property type="match status" value="1"/>
</dbReference>
<evidence type="ECO:0000256" key="1">
    <source>
        <dbReference type="SAM" id="MobiDB-lite"/>
    </source>
</evidence>
<evidence type="ECO:0000313" key="2">
    <source>
        <dbReference type="EMBL" id="CAH8345192.1"/>
    </source>
</evidence>